<dbReference type="Gene3D" id="3.30.390.30">
    <property type="match status" value="1"/>
</dbReference>
<dbReference type="EMBL" id="DPXL01000040">
    <property type="protein sequence ID" value="HCM30713.1"/>
    <property type="molecule type" value="Genomic_DNA"/>
</dbReference>
<dbReference type="InterPro" id="IPR028202">
    <property type="entry name" value="Reductase_C"/>
</dbReference>
<reference evidence="3 4" key="1">
    <citation type="journal article" date="2018" name="Nat. Biotechnol.">
        <title>A standardized bacterial taxonomy based on genome phylogeny substantially revises the tree of life.</title>
        <authorList>
            <person name="Parks D.H."/>
            <person name="Chuvochina M."/>
            <person name="Waite D.W."/>
            <person name="Rinke C."/>
            <person name="Skarshewski A."/>
            <person name="Chaumeil P.A."/>
            <person name="Hugenholtz P."/>
        </authorList>
    </citation>
    <scope>NUCLEOTIDE SEQUENCE [LARGE SCALE GENOMIC DNA]</scope>
    <source>
        <strain evidence="3">UBA10045</strain>
    </source>
</reference>
<evidence type="ECO:0000259" key="2">
    <source>
        <dbReference type="Pfam" id="PF14759"/>
    </source>
</evidence>
<feature type="domain" description="Reductase C-terminal" evidence="2">
    <location>
        <begin position="6"/>
        <end position="93"/>
    </location>
</feature>
<dbReference type="SUPFAM" id="SSF55424">
    <property type="entry name" value="FAD/NAD-linked reductases, dimerisation (C-terminal) domain"/>
    <property type="match status" value="1"/>
</dbReference>
<keyword evidence="1" id="KW-0472">Membrane</keyword>
<dbReference type="Pfam" id="PF14759">
    <property type="entry name" value="Reductase_C"/>
    <property type="match status" value="1"/>
</dbReference>
<keyword evidence="1" id="KW-1133">Transmembrane helix</keyword>
<evidence type="ECO:0000313" key="3">
    <source>
        <dbReference type="EMBL" id="HCM30713.1"/>
    </source>
</evidence>
<sequence>KANPAWFWTDQLGINFQFVGDMSAAEWHVRGTMDISQGPASSFILYGVSNGIIVAGITVNAAKDMRHLKKMISKGIAFHADTHLDLAQELRKIA</sequence>
<dbReference type="AlphaFoldDB" id="A0A3D3FY27"/>
<gene>
    <name evidence="3" type="ORF">DIC32_02875</name>
</gene>
<dbReference type="InterPro" id="IPR016156">
    <property type="entry name" value="FAD/NAD-linked_Rdtase_dimer_sf"/>
</dbReference>
<keyword evidence="1" id="KW-0812">Transmembrane</keyword>
<comment type="caution">
    <text evidence="3">The sequence shown here is derived from an EMBL/GenBank/DDBJ whole genome shotgun (WGS) entry which is preliminary data.</text>
</comment>
<organism evidence="3 4">
    <name type="scientific">Acinetobacter radioresistens</name>
    <dbReference type="NCBI Taxonomy" id="40216"/>
    <lineage>
        <taxon>Bacteria</taxon>
        <taxon>Pseudomonadati</taxon>
        <taxon>Pseudomonadota</taxon>
        <taxon>Gammaproteobacteria</taxon>
        <taxon>Moraxellales</taxon>
        <taxon>Moraxellaceae</taxon>
        <taxon>Acinetobacter</taxon>
    </lineage>
</organism>
<accession>A0A3D3FY27</accession>
<proteinExistence type="predicted"/>
<feature type="non-terminal residue" evidence="3">
    <location>
        <position position="1"/>
    </location>
</feature>
<evidence type="ECO:0000256" key="1">
    <source>
        <dbReference type="SAM" id="Phobius"/>
    </source>
</evidence>
<protein>
    <submittedName>
        <fullName evidence="3">FAD-dependent oxidoreductase</fullName>
    </submittedName>
</protein>
<dbReference type="Proteomes" id="UP000262257">
    <property type="component" value="Unassembled WGS sequence"/>
</dbReference>
<evidence type="ECO:0000313" key="4">
    <source>
        <dbReference type="Proteomes" id="UP000262257"/>
    </source>
</evidence>
<name>A0A3D3FY27_ACIRA</name>
<feature type="transmembrane region" description="Helical" evidence="1">
    <location>
        <begin position="43"/>
        <end position="62"/>
    </location>
</feature>